<dbReference type="InterPro" id="IPR051045">
    <property type="entry name" value="TonB-dependent_transducer"/>
</dbReference>
<evidence type="ECO:0000259" key="2">
    <source>
        <dbReference type="Pfam" id="PF03544"/>
    </source>
</evidence>
<dbReference type="Gene3D" id="3.30.1150.10">
    <property type="match status" value="1"/>
</dbReference>
<proteinExistence type="predicted"/>
<name>A0ABW5XPQ8_9SPHI</name>
<dbReference type="EMBL" id="JBHUON010000010">
    <property type="protein sequence ID" value="MFD2865039.1"/>
    <property type="molecule type" value="Genomic_DNA"/>
</dbReference>
<feature type="chain" id="PRO_5045576735" evidence="1">
    <location>
        <begin position="24"/>
        <end position="152"/>
    </location>
</feature>
<reference evidence="4" key="1">
    <citation type="journal article" date="2019" name="Int. J. Syst. Evol. Microbiol.">
        <title>The Global Catalogue of Microorganisms (GCM) 10K type strain sequencing project: providing services to taxonomists for standard genome sequencing and annotation.</title>
        <authorList>
            <consortium name="The Broad Institute Genomics Platform"/>
            <consortium name="The Broad Institute Genome Sequencing Center for Infectious Disease"/>
            <person name="Wu L."/>
            <person name="Ma J."/>
        </authorList>
    </citation>
    <scope>NUCLEOTIDE SEQUENCE [LARGE SCALE GENOMIC DNA]</scope>
    <source>
        <strain evidence="4">KCTC 52232</strain>
    </source>
</reference>
<evidence type="ECO:0000256" key="1">
    <source>
        <dbReference type="SAM" id="SignalP"/>
    </source>
</evidence>
<sequence length="152" mass="16953">MKNLKIFIILVACNYAAQSFAQAKSEVPVIVEQPQKSVVKNLLYVAPNDIYDKVDKYPEYAGGHSAMEAFFKKNLKKGSKIGRVIAVFVIERDGSVTNVDIVRSFSDSAKSEALRVIKLMPKWKPGFNDGKIVRTRCAIPISFQKLAKESVN</sequence>
<evidence type="ECO:0000313" key="3">
    <source>
        <dbReference type="EMBL" id="MFD2865039.1"/>
    </source>
</evidence>
<dbReference type="PANTHER" id="PTHR33446">
    <property type="entry name" value="PROTEIN TONB-RELATED"/>
    <property type="match status" value="1"/>
</dbReference>
<dbReference type="InterPro" id="IPR037682">
    <property type="entry name" value="TonB_C"/>
</dbReference>
<protein>
    <submittedName>
        <fullName evidence="3">Energy transducer TonB</fullName>
    </submittedName>
</protein>
<dbReference type="Proteomes" id="UP001597601">
    <property type="component" value="Unassembled WGS sequence"/>
</dbReference>
<dbReference type="RefSeq" id="WP_377126631.1">
    <property type="nucleotide sequence ID" value="NZ_JBHUON010000010.1"/>
</dbReference>
<gene>
    <name evidence="3" type="ORF">ACFSYC_10110</name>
</gene>
<comment type="caution">
    <text evidence="3">The sequence shown here is derived from an EMBL/GenBank/DDBJ whole genome shotgun (WGS) entry which is preliminary data.</text>
</comment>
<dbReference type="Pfam" id="PF03544">
    <property type="entry name" value="TonB_C"/>
    <property type="match status" value="1"/>
</dbReference>
<evidence type="ECO:0000313" key="4">
    <source>
        <dbReference type="Proteomes" id="UP001597601"/>
    </source>
</evidence>
<accession>A0ABW5XPQ8</accession>
<keyword evidence="1" id="KW-0732">Signal</keyword>
<dbReference type="SUPFAM" id="SSF74653">
    <property type="entry name" value="TolA/TonB C-terminal domain"/>
    <property type="match status" value="1"/>
</dbReference>
<feature type="domain" description="TonB C-terminal" evidence="2">
    <location>
        <begin position="80"/>
        <end position="143"/>
    </location>
</feature>
<organism evidence="3 4">
    <name type="scientific">Mucilaginibacter antarcticus</name>
    <dbReference type="NCBI Taxonomy" id="1855725"/>
    <lineage>
        <taxon>Bacteria</taxon>
        <taxon>Pseudomonadati</taxon>
        <taxon>Bacteroidota</taxon>
        <taxon>Sphingobacteriia</taxon>
        <taxon>Sphingobacteriales</taxon>
        <taxon>Sphingobacteriaceae</taxon>
        <taxon>Mucilaginibacter</taxon>
    </lineage>
</organism>
<feature type="signal peptide" evidence="1">
    <location>
        <begin position="1"/>
        <end position="23"/>
    </location>
</feature>
<dbReference type="PANTHER" id="PTHR33446:SF2">
    <property type="entry name" value="PROTEIN TONB"/>
    <property type="match status" value="1"/>
</dbReference>
<keyword evidence="4" id="KW-1185">Reference proteome</keyword>